<dbReference type="Pfam" id="PF00619">
    <property type="entry name" value="CARD"/>
    <property type="match status" value="1"/>
</dbReference>
<reference evidence="5" key="1">
    <citation type="submission" date="2012-12" db="EMBL/GenBank/DDBJ databases">
        <authorList>
            <person name="Hellsten U."/>
            <person name="Grimwood J."/>
            <person name="Chapman J.A."/>
            <person name="Shapiro H."/>
            <person name="Aerts A."/>
            <person name="Otillar R.P."/>
            <person name="Terry A.Y."/>
            <person name="Boore J.L."/>
            <person name="Simakov O."/>
            <person name="Marletaz F."/>
            <person name="Cho S.-J."/>
            <person name="Edsinger-Gonzales E."/>
            <person name="Havlak P."/>
            <person name="Kuo D.-H."/>
            <person name="Larsson T."/>
            <person name="Lv J."/>
            <person name="Arendt D."/>
            <person name="Savage R."/>
            <person name="Osoegawa K."/>
            <person name="de Jong P."/>
            <person name="Lindberg D.R."/>
            <person name="Seaver E.C."/>
            <person name="Weisblat D.A."/>
            <person name="Putnam N.H."/>
            <person name="Grigoriev I.V."/>
            <person name="Rokhsar D.S."/>
        </authorList>
    </citation>
    <scope>NUCLEOTIDE SEQUENCE</scope>
    <source>
        <strain evidence="5">I ESC-2004</strain>
    </source>
</reference>
<dbReference type="EMBL" id="AMQN01001127">
    <property type="status" value="NOT_ANNOTATED_CDS"/>
    <property type="molecule type" value="Genomic_DNA"/>
</dbReference>
<evidence type="ECO:0000313" key="4">
    <source>
        <dbReference type="EnsemblMetazoa" id="CapteP190117"/>
    </source>
</evidence>
<evidence type="ECO:0000256" key="1">
    <source>
        <dbReference type="SAM" id="Coils"/>
    </source>
</evidence>
<dbReference type="InterPro" id="IPR011029">
    <property type="entry name" value="DEATH-like_dom_sf"/>
</dbReference>
<dbReference type="EnsemblMetazoa" id="CapteT190117">
    <property type="protein sequence ID" value="CapteP190117"/>
    <property type="gene ID" value="CapteG190117"/>
</dbReference>
<dbReference type="AlphaFoldDB" id="R7UTF3"/>
<accession>R7UTF3</accession>
<dbReference type="SUPFAM" id="SSF47986">
    <property type="entry name" value="DEATH domain"/>
    <property type="match status" value="1"/>
</dbReference>
<protein>
    <recommendedName>
        <fullName evidence="2">CARD domain-containing protein</fullName>
    </recommendedName>
</protein>
<dbReference type="OrthoDB" id="6089523at2759"/>
<dbReference type="Gene3D" id="1.10.533.10">
    <property type="entry name" value="Death Domain, Fas"/>
    <property type="match status" value="1"/>
</dbReference>
<evidence type="ECO:0000313" key="3">
    <source>
        <dbReference type="EMBL" id="ELU07197.1"/>
    </source>
</evidence>
<dbReference type="HOGENOM" id="CLU_618554_0_0_1"/>
<dbReference type="STRING" id="283909.R7UTF3"/>
<proteinExistence type="predicted"/>
<dbReference type="CDD" id="cd08785">
    <property type="entry name" value="CARD_CARD9-like"/>
    <property type="match status" value="1"/>
</dbReference>
<dbReference type="EMBL" id="KB300094">
    <property type="protein sequence ID" value="ELU07197.1"/>
    <property type="molecule type" value="Genomic_DNA"/>
</dbReference>
<name>R7UTF3_CAPTE</name>
<reference evidence="3 5" key="2">
    <citation type="journal article" date="2013" name="Nature">
        <title>Insights into bilaterian evolution from three spiralian genomes.</title>
        <authorList>
            <person name="Simakov O."/>
            <person name="Marletaz F."/>
            <person name="Cho S.J."/>
            <person name="Edsinger-Gonzales E."/>
            <person name="Havlak P."/>
            <person name="Hellsten U."/>
            <person name="Kuo D.H."/>
            <person name="Larsson T."/>
            <person name="Lv J."/>
            <person name="Arendt D."/>
            <person name="Savage R."/>
            <person name="Osoegawa K."/>
            <person name="de Jong P."/>
            <person name="Grimwood J."/>
            <person name="Chapman J.A."/>
            <person name="Shapiro H."/>
            <person name="Aerts A."/>
            <person name="Otillar R.P."/>
            <person name="Terry A.Y."/>
            <person name="Boore J.L."/>
            <person name="Grigoriev I.V."/>
            <person name="Lindberg D.R."/>
            <person name="Seaver E.C."/>
            <person name="Weisblat D.A."/>
            <person name="Putnam N.H."/>
            <person name="Rokhsar D.S."/>
        </authorList>
    </citation>
    <scope>NUCLEOTIDE SEQUENCE</scope>
    <source>
        <strain evidence="3 5">I ESC-2004</strain>
    </source>
</reference>
<reference evidence="4" key="3">
    <citation type="submission" date="2015-06" db="UniProtKB">
        <authorList>
            <consortium name="EnsemblMetazoa"/>
        </authorList>
    </citation>
    <scope>IDENTIFICATION</scope>
</reference>
<feature type="coiled-coil region" evidence="1">
    <location>
        <begin position="204"/>
        <end position="290"/>
    </location>
</feature>
<feature type="coiled-coil region" evidence="1">
    <location>
        <begin position="131"/>
        <end position="177"/>
    </location>
</feature>
<evidence type="ECO:0000259" key="2">
    <source>
        <dbReference type="PROSITE" id="PS50209"/>
    </source>
</evidence>
<gene>
    <name evidence="3" type="ORF">CAPTEDRAFT_190117</name>
</gene>
<organism evidence="3">
    <name type="scientific">Capitella teleta</name>
    <name type="common">Polychaete worm</name>
    <dbReference type="NCBI Taxonomy" id="283909"/>
    <lineage>
        <taxon>Eukaryota</taxon>
        <taxon>Metazoa</taxon>
        <taxon>Spiralia</taxon>
        <taxon>Lophotrochozoa</taxon>
        <taxon>Annelida</taxon>
        <taxon>Polychaeta</taxon>
        <taxon>Sedentaria</taxon>
        <taxon>Scolecida</taxon>
        <taxon>Capitellidae</taxon>
        <taxon>Capitella</taxon>
    </lineage>
</organism>
<dbReference type="PROSITE" id="PS50209">
    <property type="entry name" value="CARD"/>
    <property type="match status" value="1"/>
</dbReference>
<keyword evidence="1" id="KW-0175">Coiled coil</keyword>
<evidence type="ECO:0000313" key="5">
    <source>
        <dbReference type="Proteomes" id="UP000014760"/>
    </source>
</evidence>
<dbReference type="InterPro" id="IPR001315">
    <property type="entry name" value="CARD"/>
</dbReference>
<sequence length="443" mass="51739">MSTYDEEDEVEERWSEMTPHFQVLSHTLEPPKFMANLMAKKVLSIDDFQQIEGKSSRQDVQIMYLIDMVKRRGRNGYDAFLQVIEFTYPETFTKITKRKPRDHPPPDFICIYNPPSPGVTYDSTPLMKTVIDNLTKDKENLEKKNQQSEEQISRLRTENHELEIKRLEAEKRLREETVSKDMLIQKNNKLEIELRISKTQVAASKDSVAKCEELKRENAELRSSLEAEENFRTENATLKRLVEGLTSEKRTLLEEIEQMEIQANTNNARLTRTEDLVKEEKARNRKLTIRLNREITPPEERTMKRSDLINHICTQKILHSEPTSVVDRYRCLFTSSLQKKREEIPKKHTLLLKITPEAVLALHQCKMDPVVINVVFGEIRNMPDRLQVMQEVPSTLNPAISIPHKMQILHIDDKSESYRERLVGRVVTGITRHIRDIQGSQNT</sequence>
<dbReference type="GO" id="GO:0042981">
    <property type="term" value="P:regulation of apoptotic process"/>
    <property type="evidence" value="ECO:0007669"/>
    <property type="project" value="InterPro"/>
</dbReference>
<dbReference type="Proteomes" id="UP000014760">
    <property type="component" value="Unassembled WGS sequence"/>
</dbReference>
<feature type="domain" description="CARD" evidence="2">
    <location>
        <begin position="37"/>
        <end position="99"/>
    </location>
</feature>
<keyword evidence="5" id="KW-1185">Reference proteome</keyword>